<accession>A0A0V0QJU7</accession>
<gene>
    <name evidence="3" type="ORF">PPERSA_11899</name>
</gene>
<keyword evidence="4" id="KW-1185">Reference proteome</keyword>
<dbReference type="PANTHER" id="PTHR24067">
    <property type="entry name" value="UBIQUITIN-CONJUGATING ENZYME E2"/>
    <property type="match status" value="1"/>
</dbReference>
<dbReference type="Proteomes" id="UP000054937">
    <property type="component" value="Unassembled WGS sequence"/>
</dbReference>
<dbReference type="PROSITE" id="PS50127">
    <property type="entry name" value="UBC_2"/>
    <property type="match status" value="1"/>
</dbReference>
<name>A0A0V0QJU7_PSEPJ</name>
<feature type="coiled-coil region" evidence="1">
    <location>
        <begin position="580"/>
        <end position="829"/>
    </location>
</feature>
<dbReference type="EMBL" id="LDAU01000154">
    <property type="protein sequence ID" value="KRX02559.1"/>
    <property type="molecule type" value="Genomic_DNA"/>
</dbReference>
<dbReference type="InterPro" id="IPR016135">
    <property type="entry name" value="UBQ-conjugating_enzyme/RWD"/>
</dbReference>
<dbReference type="SMART" id="SM00212">
    <property type="entry name" value="UBCc"/>
    <property type="match status" value="1"/>
</dbReference>
<dbReference type="InterPro" id="IPR000608">
    <property type="entry name" value="UBC"/>
</dbReference>
<dbReference type="AlphaFoldDB" id="A0A0V0QJU7"/>
<keyword evidence="1" id="KW-0175">Coiled coil</keyword>
<evidence type="ECO:0000256" key="1">
    <source>
        <dbReference type="SAM" id="Coils"/>
    </source>
</evidence>
<organism evidence="3 4">
    <name type="scientific">Pseudocohnilembus persalinus</name>
    <name type="common">Ciliate</name>
    <dbReference type="NCBI Taxonomy" id="266149"/>
    <lineage>
        <taxon>Eukaryota</taxon>
        <taxon>Sar</taxon>
        <taxon>Alveolata</taxon>
        <taxon>Ciliophora</taxon>
        <taxon>Intramacronucleata</taxon>
        <taxon>Oligohymenophorea</taxon>
        <taxon>Scuticociliatia</taxon>
        <taxon>Philasterida</taxon>
        <taxon>Pseudocohnilembidae</taxon>
        <taxon>Pseudocohnilembus</taxon>
    </lineage>
</organism>
<dbReference type="Pfam" id="PF00179">
    <property type="entry name" value="UQ_con"/>
    <property type="match status" value="1"/>
</dbReference>
<sequence length="847" mass="101907">MNPKAQKRIIKEYLNVQNNPLPGIAITQKQKNDYQSFIVNIKVLDGIYKNICLHFELKISNEYPIIAPKVNIFPGQALSYPYHHHIYNTWMCVDILEDAWMNPKVIGTGWTSAYTLETILIQIQAFMGDPDFPKNRLPTKKEVQGNLIERQKFFSHVLNNLEGKSVVHTWENPYPPFPQQINQQQYYEQQLKQKLTEKQLVLQQVQCYQLKQNIEDIQNTQTNKHGEDDTNLTLGIPIDLKIDNFNRIYPQPIPEILSLQGYLSEYKQKGFKVLQKYKIEHNLRDLDIKLKSGMGSKYNTWLPIYINKQHFKDNLHIIQYYISLYDQDEMENSQKYVKNQEKQQVFHPGTIFKVLPAVLNKLVVFLLDGSMHTSYQAIQIYIHFAKLFNEFVEYYKDECRAILTKKLNEFLKGDEFRSKRAIGDIGEFIQILMIAKPNFIQDKRIMQALIRELLARQILWVVKEKAKQNYQGNSYEDEAEFSYRTQKVSLQLFLFVVKVAETFGQKDFLREIENNYCVVDENIIKNFINGLNKDFKKLKNHKDWFNYLGFEYDNDIIYNILRDSFTLSNEQGYTFEAKINIMTKEEKKRKEELLKKKQEEKEKQIKERSIQREQRKLKIQQERQEQDQKDFEEIMAFNDEQQQKINNLEKLYENYEKASEEFKQQLKNTEQQLYDKYFDSSDPFAFYQDPLKNKEYEKELKQLKQKYEDDIVKKRNIMLKLEEDVDKIYEQKMKTATKELEKRREQREKEEATKAQQWFLTQKARDLQWKEKKRQYQQQRDKMKIERKQKVEEHKQLTNNGLGFDRLYEARKKEQIEKKKKQQQKIKQNIFLAFEDDEDDQENIIYV</sequence>
<dbReference type="SUPFAM" id="SSF54495">
    <property type="entry name" value="UBC-like"/>
    <property type="match status" value="1"/>
</dbReference>
<comment type="caution">
    <text evidence="3">The sequence shown here is derived from an EMBL/GenBank/DDBJ whole genome shotgun (WGS) entry which is preliminary data.</text>
</comment>
<dbReference type="OMA" id="KILAFQV"/>
<reference evidence="3 4" key="1">
    <citation type="journal article" date="2015" name="Sci. Rep.">
        <title>Genome of the facultative scuticociliatosis pathogen Pseudocohnilembus persalinus provides insight into its virulence through horizontal gene transfer.</title>
        <authorList>
            <person name="Xiong J."/>
            <person name="Wang G."/>
            <person name="Cheng J."/>
            <person name="Tian M."/>
            <person name="Pan X."/>
            <person name="Warren A."/>
            <person name="Jiang C."/>
            <person name="Yuan D."/>
            <person name="Miao W."/>
        </authorList>
    </citation>
    <scope>NUCLEOTIDE SEQUENCE [LARGE SCALE GENOMIC DNA]</scope>
    <source>
        <strain evidence="3">36N120E</strain>
    </source>
</reference>
<feature type="domain" description="UBC core" evidence="2">
    <location>
        <begin position="4"/>
        <end position="167"/>
    </location>
</feature>
<evidence type="ECO:0000313" key="4">
    <source>
        <dbReference type="Proteomes" id="UP000054937"/>
    </source>
</evidence>
<dbReference type="InParanoid" id="A0A0V0QJU7"/>
<proteinExistence type="predicted"/>
<dbReference type="OrthoDB" id="109543at2759"/>
<evidence type="ECO:0000259" key="2">
    <source>
        <dbReference type="PROSITE" id="PS50127"/>
    </source>
</evidence>
<dbReference type="Gene3D" id="3.10.110.10">
    <property type="entry name" value="Ubiquitin Conjugating Enzyme"/>
    <property type="match status" value="1"/>
</dbReference>
<dbReference type="InterPro" id="IPR050113">
    <property type="entry name" value="Ub_conjugating_enzyme"/>
</dbReference>
<evidence type="ECO:0000313" key="3">
    <source>
        <dbReference type="EMBL" id="KRX02559.1"/>
    </source>
</evidence>
<dbReference type="CDD" id="cd23955">
    <property type="entry name" value="UBCc_invertebrate"/>
    <property type="match status" value="1"/>
</dbReference>
<protein>
    <submittedName>
        <fullName evidence="3">Ubiquitin-conjugating enzyme/RWD-like protein</fullName>
    </submittedName>
</protein>